<dbReference type="Proteomes" id="UP000018162">
    <property type="component" value="Unassembled WGS sequence"/>
</dbReference>
<dbReference type="InterPro" id="IPR042095">
    <property type="entry name" value="SUMF_sf"/>
</dbReference>
<organism evidence="1 2">
    <name type="scientific">Agathobacter rectalis CAG:36</name>
    <dbReference type="NCBI Taxonomy" id="1263079"/>
    <lineage>
        <taxon>Bacteria</taxon>
        <taxon>Bacillati</taxon>
        <taxon>Bacillota</taxon>
        <taxon>Clostridia</taxon>
        <taxon>Lachnospirales</taxon>
        <taxon>Lachnospiraceae</taxon>
        <taxon>Agathobacter</taxon>
    </lineage>
</organism>
<dbReference type="AlphaFoldDB" id="R6TSD9"/>
<evidence type="ECO:0000313" key="1">
    <source>
        <dbReference type="EMBL" id="CDC75060.1"/>
    </source>
</evidence>
<evidence type="ECO:0008006" key="3">
    <source>
        <dbReference type="Google" id="ProtNLM"/>
    </source>
</evidence>
<accession>R6TSD9</accession>
<sequence length="380" mass="40829">MANFDLSSLALKSVCPNNEIFVDDADLPSVMVYIPKFKNSDVLTGGNDSTHPAFIVNGQEIPGFWYSKYQNVVHTTQLTDSSIAAAYSLPGEDPAANINFDTARSRCEAKGAGWHLSTNAEWAAIVLWCKKNGFMPYGNNDYGKDTRESNYKAIPTTFYGPDSDQPEGTTAHVATGTGPLTWSHDKTLSGIWELNGNVWEWQGGIRLVWGELQILANNDAADPDNPQNTTSVCWKAINAADGSLVEPECEVGDSSAKLSGSTVKLDYVSSAWQWTTTVASSQDASRSCAFGKVTAAAAVGNAAKILLRSLALLPDEGAQEADYEGDYFWWNNGVAERCVVRGGSWLTGASAGVFSLNGPYSRSNSDTGIGFRSAFIPEIG</sequence>
<name>R6TSD9_9FIRM</name>
<reference evidence="1" key="1">
    <citation type="submission" date="2012-11" db="EMBL/GenBank/DDBJ databases">
        <title>Dependencies among metagenomic species, viruses, plasmids and units of genetic variation.</title>
        <authorList>
            <person name="Nielsen H.B."/>
            <person name="Almeida M."/>
            <person name="Juncker A.S."/>
            <person name="Rasmussen S."/>
            <person name="Li J."/>
            <person name="Sunagawa S."/>
            <person name="Plichta D."/>
            <person name="Gautier L."/>
            <person name="Le Chatelier E."/>
            <person name="Peletier E."/>
            <person name="Bonde I."/>
            <person name="Nielsen T."/>
            <person name="Manichanh C."/>
            <person name="Arumugam M."/>
            <person name="Batto J."/>
            <person name="Santos M.B.Q.D."/>
            <person name="Blom N."/>
            <person name="Borruel N."/>
            <person name="Burgdorf K.S."/>
            <person name="Boumezbeur F."/>
            <person name="Casellas F."/>
            <person name="Dore J."/>
            <person name="Guarner F."/>
            <person name="Hansen T."/>
            <person name="Hildebrand F."/>
            <person name="Kaas R.S."/>
            <person name="Kennedy S."/>
            <person name="Kristiansen K."/>
            <person name="Kultima J.R."/>
            <person name="Leonard P."/>
            <person name="Levenez F."/>
            <person name="Lund O."/>
            <person name="Moumen B."/>
            <person name="Le Paslier D."/>
            <person name="Pons N."/>
            <person name="Pedersen O."/>
            <person name="Prifti E."/>
            <person name="Qin J."/>
            <person name="Raes J."/>
            <person name="Tap J."/>
            <person name="Tims S."/>
            <person name="Ussery D.W."/>
            <person name="Yamada T."/>
            <person name="MetaHit consortium"/>
            <person name="Renault P."/>
            <person name="Sicheritz-Ponten T."/>
            <person name="Bork P."/>
            <person name="Wang J."/>
            <person name="Brunak S."/>
            <person name="Ehrlich S.D."/>
        </authorList>
    </citation>
    <scope>NUCLEOTIDE SEQUENCE [LARGE SCALE GENOMIC DNA]</scope>
</reference>
<evidence type="ECO:0000313" key="2">
    <source>
        <dbReference type="Proteomes" id="UP000018162"/>
    </source>
</evidence>
<gene>
    <name evidence="1" type="ORF">BN626_01947</name>
</gene>
<proteinExistence type="predicted"/>
<comment type="caution">
    <text evidence="1">The sequence shown here is derived from an EMBL/GenBank/DDBJ whole genome shotgun (WGS) entry which is preliminary data.</text>
</comment>
<dbReference type="InterPro" id="IPR016187">
    <property type="entry name" value="CTDL_fold"/>
</dbReference>
<protein>
    <recommendedName>
        <fullName evidence="3">Sulfatase-modifying factor enzyme domain-containing protein</fullName>
    </recommendedName>
</protein>
<dbReference type="EMBL" id="CBFV010000094">
    <property type="protein sequence ID" value="CDC75060.1"/>
    <property type="molecule type" value="Genomic_DNA"/>
</dbReference>
<dbReference type="Gene3D" id="3.90.1580.10">
    <property type="entry name" value="paralog of FGE (formylglycine-generating enzyme)"/>
    <property type="match status" value="2"/>
</dbReference>
<dbReference type="SUPFAM" id="SSF56436">
    <property type="entry name" value="C-type lectin-like"/>
    <property type="match status" value="1"/>
</dbReference>